<comment type="caution">
    <text evidence="2">The sequence shown here is derived from an EMBL/GenBank/DDBJ whole genome shotgun (WGS) entry which is preliminary data.</text>
</comment>
<keyword evidence="3" id="KW-1185">Reference proteome</keyword>
<reference evidence="3" key="1">
    <citation type="journal article" date="2019" name="Int. J. Syst. Evol. Microbiol.">
        <title>The Global Catalogue of Microorganisms (GCM) 10K type strain sequencing project: providing services to taxonomists for standard genome sequencing and annotation.</title>
        <authorList>
            <consortium name="The Broad Institute Genomics Platform"/>
            <consortium name="The Broad Institute Genome Sequencing Center for Infectious Disease"/>
            <person name="Wu L."/>
            <person name="Ma J."/>
        </authorList>
    </citation>
    <scope>NUCLEOTIDE SEQUENCE [LARGE SCALE GENOMIC DNA]</scope>
    <source>
        <strain evidence="3">JCM 18126</strain>
    </source>
</reference>
<evidence type="ECO:0000313" key="3">
    <source>
        <dbReference type="Proteomes" id="UP001501195"/>
    </source>
</evidence>
<gene>
    <name evidence="2" type="ORF">GCM10023225_10290</name>
</gene>
<feature type="transmembrane region" description="Helical" evidence="1">
    <location>
        <begin position="92"/>
        <end position="112"/>
    </location>
</feature>
<feature type="transmembrane region" description="Helical" evidence="1">
    <location>
        <begin position="189"/>
        <end position="209"/>
    </location>
</feature>
<dbReference type="RefSeq" id="WP_345711310.1">
    <property type="nucleotide sequence ID" value="NZ_BAABIL010000127.1"/>
</dbReference>
<organism evidence="2 3">
    <name type="scientific">Kineococcus glutinatus</name>
    <dbReference type="NCBI Taxonomy" id="1070872"/>
    <lineage>
        <taxon>Bacteria</taxon>
        <taxon>Bacillati</taxon>
        <taxon>Actinomycetota</taxon>
        <taxon>Actinomycetes</taxon>
        <taxon>Kineosporiales</taxon>
        <taxon>Kineosporiaceae</taxon>
        <taxon>Kineococcus</taxon>
    </lineage>
</organism>
<evidence type="ECO:0000256" key="1">
    <source>
        <dbReference type="SAM" id="Phobius"/>
    </source>
</evidence>
<feature type="transmembrane region" description="Helical" evidence="1">
    <location>
        <begin position="164"/>
        <end position="182"/>
    </location>
</feature>
<dbReference type="EMBL" id="BAABIL010000127">
    <property type="protein sequence ID" value="GAA4970166.1"/>
    <property type="molecule type" value="Genomic_DNA"/>
</dbReference>
<keyword evidence="1" id="KW-1133">Transmembrane helix</keyword>
<keyword evidence="1" id="KW-0812">Transmembrane</keyword>
<proteinExistence type="predicted"/>
<evidence type="ECO:0000313" key="2">
    <source>
        <dbReference type="EMBL" id="GAA4970166.1"/>
    </source>
</evidence>
<feature type="transmembrane region" description="Helical" evidence="1">
    <location>
        <begin position="215"/>
        <end position="236"/>
    </location>
</feature>
<keyword evidence="1" id="KW-0472">Membrane</keyword>
<accession>A0ABP9HG13</accession>
<dbReference type="Proteomes" id="UP001501195">
    <property type="component" value="Unassembled WGS sequence"/>
</dbReference>
<feature type="transmembrane region" description="Helical" evidence="1">
    <location>
        <begin position="69"/>
        <end position="86"/>
    </location>
</feature>
<sequence length="257" mass="27007">MRTWGLRLLALVLSLSWLVLPGFGIIDLSVTWDPDWPVVLEAGWGLFFTVLVGVPFLVVATVPRRSGPALVQLTCATAVLGMAAAISLEAPLAVLTVVLAAEVAAVAVFRAAPPILPLRAAYDVPLLLVAALAAPAWLVHAWQMAGANRRELLSADITIGVDHYSVQAATALALVALPMLAGCWPRGRAFLGGSVAVVAFYLGLVSYAWTGADAGFSPAWSLIAMVWAAAVLALALRPRAHHTLTRSTSRRSAHPVS</sequence>
<protein>
    <submittedName>
        <fullName evidence="2">Uncharacterized protein</fullName>
    </submittedName>
</protein>
<feature type="transmembrane region" description="Helical" evidence="1">
    <location>
        <begin position="124"/>
        <end position="144"/>
    </location>
</feature>
<name>A0ABP9HG13_9ACTN</name>
<feature type="transmembrane region" description="Helical" evidence="1">
    <location>
        <begin position="43"/>
        <end position="62"/>
    </location>
</feature>